<keyword evidence="3" id="KW-1185">Reference proteome</keyword>
<evidence type="ECO:0000313" key="2">
    <source>
        <dbReference type="EMBL" id="KAJ8487908.1"/>
    </source>
</evidence>
<dbReference type="Proteomes" id="UP001215151">
    <property type="component" value="Unassembled WGS sequence"/>
</dbReference>
<dbReference type="InterPro" id="IPR016712">
    <property type="entry name" value="Rbsml_bS1m-like"/>
</dbReference>
<gene>
    <name evidence="2" type="ORF">ONZ51_g3914</name>
</gene>
<proteinExistence type="predicted"/>
<dbReference type="EMBL" id="JAPEVG010000071">
    <property type="protein sequence ID" value="KAJ8487908.1"/>
    <property type="molecule type" value="Genomic_DNA"/>
</dbReference>
<dbReference type="AlphaFoldDB" id="A0AAD7XAS1"/>
<accession>A0AAD7XAS1</accession>
<dbReference type="Pfam" id="PF11709">
    <property type="entry name" value="Mit_ribos_Mrp51"/>
    <property type="match status" value="1"/>
</dbReference>
<protein>
    <submittedName>
        <fullName evidence="2">Uncharacterized protein</fullName>
    </submittedName>
</protein>
<comment type="caution">
    <text evidence="2">The sequence shown here is derived from an EMBL/GenBank/DDBJ whole genome shotgun (WGS) entry which is preliminary data.</text>
</comment>
<feature type="region of interest" description="Disordered" evidence="1">
    <location>
        <begin position="141"/>
        <end position="161"/>
    </location>
</feature>
<evidence type="ECO:0000313" key="3">
    <source>
        <dbReference type="Proteomes" id="UP001215151"/>
    </source>
</evidence>
<dbReference type="PANTHER" id="PTHR28058">
    <property type="entry name" value="37S RIBOSOMAL PROTEIN MRP51, MITOCHONDRIAL"/>
    <property type="match status" value="1"/>
</dbReference>
<reference evidence="2" key="1">
    <citation type="submission" date="2022-11" db="EMBL/GenBank/DDBJ databases">
        <title>Genome Sequence of Cubamyces cubensis.</title>
        <authorList>
            <person name="Buettner E."/>
        </authorList>
    </citation>
    <scope>NUCLEOTIDE SEQUENCE</scope>
    <source>
        <strain evidence="2">MPL-01</strain>
    </source>
</reference>
<organism evidence="2 3">
    <name type="scientific">Trametes cubensis</name>
    <dbReference type="NCBI Taxonomy" id="1111947"/>
    <lineage>
        <taxon>Eukaryota</taxon>
        <taxon>Fungi</taxon>
        <taxon>Dikarya</taxon>
        <taxon>Basidiomycota</taxon>
        <taxon>Agaricomycotina</taxon>
        <taxon>Agaricomycetes</taxon>
        <taxon>Polyporales</taxon>
        <taxon>Polyporaceae</taxon>
        <taxon>Trametes</taxon>
    </lineage>
</organism>
<name>A0AAD7XAS1_9APHY</name>
<dbReference type="PANTHER" id="PTHR28058:SF1">
    <property type="entry name" value="SMALL RIBOSOMAL SUBUNIT PROTEIN BS1M"/>
    <property type="match status" value="1"/>
</dbReference>
<sequence>MATPPSQFAALLRRSKFASFDPSIGQVYTTFDGHAARGNFGLKRPLAIRRRNAHITVQAIDSREQQTVWRSAEPENRWIRMFDETGVTPALKQDGAWMARLGRLGELQFLVDSDLVPETESTVADADAEVKEEAEPLSVAAIGEKKQSAPKPLPPQSHATRNLNAMTDDEFDWYLRRIRKLRPAFREYLLEHGPPIDSKSDPISGSSPSLLSQSLYATGNHFRNFLEHKAYVDYHQPRPRHIEQQPHRFAGLSYSRSTPLQTLLNNKPHIGRVVSKDQTGKAAVVATVGMTSALNIARPTQPPPSVTTYRFNTVTLEAAPTTVGIFPQGLEGVKMTSTVRIDSEETRAMKENPYRPASKAYIAYHAPSNPQLGMTSVVKSRSMTLAGGIAPKVLLRSIEGLAGNKTNSTTTP</sequence>
<evidence type="ECO:0000256" key="1">
    <source>
        <dbReference type="SAM" id="MobiDB-lite"/>
    </source>
</evidence>